<accession>A0A069CWZ4</accession>
<dbReference type="Proteomes" id="UP000030643">
    <property type="component" value="Unassembled WGS sequence"/>
</dbReference>
<organism evidence="1 2">
    <name type="scientific">Weissella oryzae (strain DSM 25784 / JCM 18191 / LMG 30913 / SG25)</name>
    <dbReference type="NCBI Taxonomy" id="1329250"/>
    <lineage>
        <taxon>Bacteria</taxon>
        <taxon>Bacillati</taxon>
        <taxon>Bacillota</taxon>
        <taxon>Bacilli</taxon>
        <taxon>Lactobacillales</taxon>
        <taxon>Lactobacillaceae</taxon>
        <taxon>Weissella</taxon>
    </lineage>
</organism>
<evidence type="ECO:0000313" key="2">
    <source>
        <dbReference type="Proteomes" id="UP000030643"/>
    </source>
</evidence>
<sequence>MLKRFIYSLKNNNKQHDLMMLFKQCPHGEMYRGISLTRCDEQE</sequence>
<protein>
    <submittedName>
        <fullName evidence="1">Uncharacterized protein</fullName>
    </submittedName>
</protein>
<evidence type="ECO:0000313" key="1">
    <source>
        <dbReference type="EMBL" id="GAK31897.1"/>
    </source>
</evidence>
<gene>
    <name evidence="1" type="ORF">WOSG25_190050</name>
</gene>
<keyword evidence="2" id="KW-1185">Reference proteome</keyword>
<dbReference type="EMBL" id="DF820502">
    <property type="protein sequence ID" value="GAK31897.1"/>
    <property type="molecule type" value="Genomic_DNA"/>
</dbReference>
<reference evidence="2" key="1">
    <citation type="journal article" date="2014" name="Genome Announc.">
        <title>Draft genome sequence of Weissella oryzae SG25T, isolated from fermented rice grains.</title>
        <authorList>
            <person name="Tanizawa Y."/>
            <person name="Fujisawa T."/>
            <person name="Mochizuki T."/>
            <person name="Kaminuma E."/>
            <person name="Suzuki Y."/>
            <person name="Nakamura Y."/>
            <person name="Tohno M."/>
        </authorList>
    </citation>
    <scope>NUCLEOTIDE SEQUENCE [LARGE SCALE GENOMIC DNA]</scope>
    <source>
        <strain evidence="2">DSM 25784 / JCM 18191 / LMG 30913 / SG25</strain>
    </source>
</reference>
<proteinExistence type="predicted"/>
<name>A0A069CWZ4_WEIOS</name>
<dbReference type="AlphaFoldDB" id="A0A069CWZ4"/>
<dbReference type="STRING" id="1329250.WOSG25_190050"/>